<accession>T2KK78</accession>
<keyword evidence="2" id="KW-1185">Reference proteome</keyword>
<dbReference type="STRING" id="1347342.BN863_11260"/>
<evidence type="ECO:0000313" key="1">
    <source>
        <dbReference type="EMBL" id="CDF78838.1"/>
    </source>
</evidence>
<dbReference type="AlphaFoldDB" id="T2KK78"/>
<proteinExistence type="predicted"/>
<dbReference type="EMBL" id="HG315671">
    <property type="protein sequence ID" value="CDF78838.1"/>
    <property type="molecule type" value="Genomic_DNA"/>
</dbReference>
<sequence length="44" mass="5123">MNKSFYEQNRQKLLQMVKALHKLGYGKTRVIPSIAPIGLALRFY</sequence>
<evidence type="ECO:0000313" key="2">
    <source>
        <dbReference type="Proteomes" id="UP000016160"/>
    </source>
</evidence>
<organism evidence="1 2">
    <name type="scientific">Formosa agariphila (strain DSM 15362 / KCTC 12365 / LMG 23005 / KMM 3901 / M-2Alg 35-1)</name>
    <dbReference type="NCBI Taxonomy" id="1347342"/>
    <lineage>
        <taxon>Bacteria</taxon>
        <taxon>Pseudomonadati</taxon>
        <taxon>Bacteroidota</taxon>
        <taxon>Flavobacteriia</taxon>
        <taxon>Flavobacteriales</taxon>
        <taxon>Flavobacteriaceae</taxon>
        <taxon>Formosa</taxon>
    </lineage>
</organism>
<reference evidence="1 2" key="1">
    <citation type="journal article" date="2013" name="Appl. Environ. Microbiol.">
        <title>The genome of the alga-associated marine flavobacterium Formosa agariphila KMM 3901T reveals a broad potential for degradation of algal polysaccharides.</title>
        <authorList>
            <person name="Mann A.J."/>
            <person name="Hahnke R.L."/>
            <person name="Huang S."/>
            <person name="Werner J."/>
            <person name="Xing P."/>
            <person name="Barbeyron T."/>
            <person name="Huettel B."/>
            <person name="Stueber K."/>
            <person name="Reinhardt R."/>
            <person name="Harder J."/>
            <person name="Gloeckner F.O."/>
            <person name="Amann R.I."/>
            <person name="Teeling H."/>
        </authorList>
    </citation>
    <scope>NUCLEOTIDE SEQUENCE [LARGE SCALE GENOMIC DNA]</scope>
    <source>
        <strain evidence="2">DSM 15362 / KCTC 12365 / LMG 23005 / KMM 3901</strain>
    </source>
</reference>
<protein>
    <submittedName>
        <fullName evidence="1">Uncharacterized protein</fullName>
    </submittedName>
</protein>
<dbReference type="Proteomes" id="UP000016160">
    <property type="component" value="Chromosome"/>
</dbReference>
<name>T2KK78_FORAG</name>
<gene>
    <name evidence="1" type="ORF">BN863_11260</name>
</gene>
<dbReference type="PATRIC" id="fig|1347342.6.peg.1136"/>
<dbReference type="HOGENOM" id="CLU_3216598_0_0_10"/>